<feature type="compositionally biased region" description="Low complexity" evidence="1">
    <location>
        <begin position="1"/>
        <end position="13"/>
    </location>
</feature>
<dbReference type="AlphaFoldDB" id="A0A6J4MFD0"/>
<organism evidence="2">
    <name type="scientific">uncultured Nocardioidaceae bacterium</name>
    <dbReference type="NCBI Taxonomy" id="253824"/>
    <lineage>
        <taxon>Bacteria</taxon>
        <taxon>Bacillati</taxon>
        <taxon>Actinomycetota</taxon>
        <taxon>Actinomycetes</taxon>
        <taxon>Propionibacteriales</taxon>
        <taxon>Nocardioidaceae</taxon>
        <taxon>environmental samples</taxon>
    </lineage>
</organism>
<proteinExistence type="predicted"/>
<dbReference type="EMBL" id="CADCUH010000161">
    <property type="protein sequence ID" value="CAA9358549.1"/>
    <property type="molecule type" value="Genomic_DNA"/>
</dbReference>
<sequence length="95" mass="10523">MRAPASIPAAVRPARARPSRQDATWRRQLRPAPDDRPSWWRTDAGRALLRLRQATVQARQEPAELHGLVMAQRGEEPLFGVVAGADRLGERGPPA</sequence>
<accession>A0A6J4MFD0</accession>
<gene>
    <name evidence="2" type="ORF">AVDCRST_MAG36-2435</name>
</gene>
<feature type="region of interest" description="Disordered" evidence="1">
    <location>
        <begin position="1"/>
        <end position="38"/>
    </location>
</feature>
<evidence type="ECO:0000313" key="2">
    <source>
        <dbReference type="EMBL" id="CAA9358549.1"/>
    </source>
</evidence>
<reference evidence="2" key="1">
    <citation type="submission" date="2020-02" db="EMBL/GenBank/DDBJ databases">
        <authorList>
            <person name="Meier V. D."/>
        </authorList>
    </citation>
    <scope>NUCLEOTIDE SEQUENCE</scope>
    <source>
        <strain evidence="2">AVDCRST_MAG36</strain>
    </source>
</reference>
<name>A0A6J4MFD0_9ACTN</name>
<evidence type="ECO:0000256" key="1">
    <source>
        <dbReference type="SAM" id="MobiDB-lite"/>
    </source>
</evidence>
<protein>
    <submittedName>
        <fullName evidence="2">Uncharacterized protein</fullName>
    </submittedName>
</protein>